<dbReference type="PROSITE" id="PS51257">
    <property type="entry name" value="PROKAR_LIPOPROTEIN"/>
    <property type="match status" value="1"/>
</dbReference>
<dbReference type="AlphaFoldDB" id="A0A7G9W937"/>
<dbReference type="KEGG" id="acae:HYG86_10705"/>
<dbReference type="Proteomes" id="UP000516160">
    <property type="component" value="Chromosome"/>
</dbReference>
<dbReference type="EMBL" id="CP058559">
    <property type="protein sequence ID" value="QNO15199.1"/>
    <property type="molecule type" value="Genomic_DNA"/>
</dbReference>
<dbReference type="RefSeq" id="WP_213165564.1">
    <property type="nucleotide sequence ID" value="NZ_CP058559.1"/>
</dbReference>
<keyword evidence="2" id="KW-1185">Reference proteome</keyword>
<evidence type="ECO:0000313" key="2">
    <source>
        <dbReference type="Proteomes" id="UP000516160"/>
    </source>
</evidence>
<accession>A0A7G9W937</accession>
<proteinExistence type="predicted"/>
<gene>
    <name evidence="1" type="ORF">HYG86_10705</name>
</gene>
<protein>
    <submittedName>
        <fullName evidence="1">Uncharacterized protein</fullName>
    </submittedName>
</protein>
<evidence type="ECO:0000313" key="1">
    <source>
        <dbReference type="EMBL" id="QNO15199.1"/>
    </source>
</evidence>
<organism evidence="1 2">
    <name type="scientific">Alkalicella caledoniensis</name>
    <dbReference type="NCBI Taxonomy" id="2731377"/>
    <lineage>
        <taxon>Bacteria</taxon>
        <taxon>Bacillati</taxon>
        <taxon>Bacillota</taxon>
        <taxon>Clostridia</taxon>
        <taxon>Eubacteriales</taxon>
        <taxon>Proteinivoracaceae</taxon>
        <taxon>Alkalicella</taxon>
    </lineage>
</organism>
<reference evidence="1 2" key="1">
    <citation type="submission" date="2020-07" db="EMBL/GenBank/DDBJ databases">
        <title>Alkalicella. sp. LB2 genome.</title>
        <authorList>
            <person name="Postec A."/>
            <person name="Quemeneur M."/>
        </authorList>
    </citation>
    <scope>NUCLEOTIDE SEQUENCE [LARGE SCALE GENOMIC DNA]</scope>
    <source>
        <strain evidence="1 2">LB2</strain>
    </source>
</reference>
<name>A0A7G9W937_ALKCA</name>
<sequence length="133" mass="15098">MKRSIVIICLLFVLVFVISGCKNADNIAIETIIITEYVDSDSGFKFQSEYITDEEKIKEILVELESIDLSQLSDDQGLRVGGGLVVRLVDDFDETYTYVLYNKLVSKNGTFYDTEIDYEARMRNIAKTVSDSN</sequence>